<keyword evidence="3" id="KW-1185">Reference proteome</keyword>
<comment type="caution">
    <text evidence="2">The sequence shown here is derived from an EMBL/GenBank/DDBJ whole genome shotgun (WGS) entry which is preliminary data.</text>
</comment>
<name>A0A8H5FQB1_9AGAR</name>
<feature type="compositionally biased region" description="Pro residues" evidence="1">
    <location>
        <begin position="40"/>
        <end position="50"/>
    </location>
</feature>
<dbReference type="EMBL" id="JAACJM010000117">
    <property type="protein sequence ID" value="KAF5344907.1"/>
    <property type="molecule type" value="Genomic_DNA"/>
</dbReference>
<reference evidence="2 3" key="1">
    <citation type="journal article" date="2020" name="ISME J.">
        <title>Uncovering the hidden diversity of litter-decomposition mechanisms in mushroom-forming fungi.</title>
        <authorList>
            <person name="Floudas D."/>
            <person name="Bentzer J."/>
            <person name="Ahren D."/>
            <person name="Johansson T."/>
            <person name="Persson P."/>
            <person name="Tunlid A."/>
        </authorList>
    </citation>
    <scope>NUCLEOTIDE SEQUENCE [LARGE SCALE GENOMIC DNA]</scope>
    <source>
        <strain evidence="2 3">CBS 291.85</strain>
    </source>
</reference>
<evidence type="ECO:0000313" key="3">
    <source>
        <dbReference type="Proteomes" id="UP000559256"/>
    </source>
</evidence>
<proteinExistence type="predicted"/>
<organism evidence="2 3">
    <name type="scientific">Tetrapyrgos nigripes</name>
    <dbReference type="NCBI Taxonomy" id="182062"/>
    <lineage>
        <taxon>Eukaryota</taxon>
        <taxon>Fungi</taxon>
        <taxon>Dikarya</taxon>
        <taxon>Basidiomycota</taxon>
        <taxon>Agaricomycotina</taxon>
        <taxon>Agaricomycetes</taxon>
        <taxon>Agaricomycetidae</taxon>
        <taxon>Agaricales</taxon>
        <taxon>Marasmiineae</taxon>
        <taxon>Marasmiaceae</taxon>
        <taxon>Tetrapyrgos</taxon>
    </lineage>
</organism>
<gene>
    <name evidence="2" type="ORF">D9758_011534</name>
</gene>
<feature type="non-terminal residue" evidence="2">
    <location>
        <position position="157"/>
    </location>
</feature>
<protein>
    <submittedName>
        <fullName evidence="2">Uncharacterized protein</fullName>
    </submittedName>
</protein>
<evidence type="ECO:0000313" key="2">
    <source>
        <dbReference type="EMBL" id="KAF5344907.1"/>
    </source>
</evidence>
<dbReference type="AlphaFoldDB" id="A0A8H5FQB1"/>
<evidence type="ECO:0000256" key="1">
    <source>
        <dbReference type="SAM" id="MobiDB-lite"/>
    </source>
</evidence>
<dbReference type="Proteomes" id="UP000559256">
    <property type="component" value="Unassembled WGS sequence"/>
</dbReference>
<feature type="region of interest" description="Disordered" evidence="1">
    <location>
        <begin position="32"/>
        <end position="53"/>
    </location>
</feature>
<accession>A0A8H5FQB1</accession>
<sequence length="157" mass="17575">MDKSIFLTGPIRKTHEFEQVVTFDIDVPENHDNLNQQNPIPTPAQAPAPAEPAAVIRSSPVVTRTRNGENVVDMECLPRHIWQFHRGPTGEWYYDGIFHYEDSLDWAQPLGAVQQLSSRYNASVIARPRIMAAATTASASGIDALEEILSKEQKEHL</sequence>
<dbReference type="OrthoDB" id="2595934at2759"/>